<name>A0A8H7TED9_9HELO</name>
<organism evidence="2 3">
    <name type="scientific">Cadophora malorum</name>
    <dbReference type="NCBI Taxonomy" id="108018"/>
    <lineage>
        <taxon>Eukaryota</taxon>
        <taxon>Fungi</taxon>
        <taxon>Dikarya</taxon>
        <taxon>Ascomycota</taxon>
        <taxon>Pezizomycotina</taxon>
        <taxon>Leotiomycetes</taxon>
        <taxon>Helotiales</taxon>
        <taxon>Ploettnerulaceae</taxon>
        <taxon>Cadophora</taxon>
    </lineage>
</organism>
<proteinExistence type="predicted"/>
<accession>A0A8H7TED9</accession>
<comment type="caution">
    <text evidence="2">The sequence shown here is derived from an EMBL/GenBank/DDBJ whole genome shotgun (WGS) entry which is preliminary data.</text>
</comment>
<keyword evidence="1" id="KW-0472">Membrane</keyword>
<protein>
    <submittedName>
        <fullName evidence="2">Uncharacterized protein</fullName>
    </submittedName>
</protein>
<dbReference type="EMBL" id="JAFJYH010000142">
    <property type="protein sequence ID" value="KAG4417916.1"/>
    <property type="molecule type" value="Genomic_DNA"/>
</dbReference>
<dbReference type="Proteomes" id="UP000664132">
    <property type="component" value="Unassembled WGS sequence"/>
</dbReference>
<reference evidence="2" key="1">
    <citation type="submission" date="2021-02" db="EMBL/GenBank/DDBJ databases">
        <title>Genome sequence Cadophora malorum strain M34.</title>
        <authorList>
            <person name="Stefanovic E."/>
            <person name="Vu D."/>
            <person name="Scully C."/>
            <person name="Dijksterhuis J."/>
            <person name="Roader J."/>
            <person name="Houbraken J."/>
        </authorList>
    </citation>
    <scope>NUCLEOTIDE SEQUENCE</scope>
    <source>
        <strain evidence="2">M34</strain>
    </source>
</reference>
<dbReference type="OrthoDB" id="3550324at2759"/>
<gene>
    <name evidence="2" type="ORF">IFR04_008970</name>
</gene>
<keyword evidence="3" id="KW-1185">Reference proteome</keyword>
<keyword evidence="1" id="KW-0812">Transmembrane</keyword>
<evidence type="ECO:0000313" key="2">
    <source>
        <dbReference type="EMBL" id="KAG4417916.1"/>
    </source>
</evidence>
<keyword evidence="1" id="KW-1133">Transmembrane helix</keyword>
<feature type="transmembrane region" description="Helical" evidence="1">
    <location>
        <begin position="12"/>
        <end position="32"/>
    </location>
</feature>
<evidence type="ECO:0000313" key="3">
    <source>
        <dbReference type="Proteomes" id="UP000664132"/>
    </source>
</evidence>
<dbReference type="AlphaFoldDB" id="A0A8H7TED9"/>
<sequence length="114" mass="12810">MASQVTDIISTVLDFASFCLTVAGVIIAYHSWKALSSKTINATSILPLHLPRRPYHPYTTGCSHYLGYPYLRPLLQAAYRPHHRKLDAIADGGAEETELELMPLRNERKTIKDT</sequence>
<evidence type="ECO:0000256" key="1">
    <source>
        <dbReference type="SAM" id="Phobius"/>
    </source>
</evidence>